<gene>
    <name evidence="2" type="ORF">K9W46_13355</name>
</gene>
<keyword evidence="1" id="KW-1133">Transmembrane helix</keyword>
<keyword evidence="1" id="KW-0472">Membrane</keyword>
<dbReference type="Proteomes" id="UP001200513">
    <property type="component" value="Chromosome"/>
</dbReference>
<reference evidence="2" key="1">
    <citation type="journal article" date="2022" name="Nat. Microbiol.">
        <title>Unique mobile elements and scalable gene flow at the prokaryote-eukaryote boundary revealed by circularized Asgard archaea genomes.</title>
        <authorList>
            <person name="Wu F."/>
            <person name="Speth D.R."/>
            <person name="Philosof A."/>
            <person name="Cremiere A."/>
            <person name="Narayanan A."/>
            <person name="Barco R.A."/>
            <person name="Connon S.A."/>
            <person name="Amend J.P."/>
            <person name="Antoshechkin I.A."/>
            <person name="Orphan V.J."/>
        </authorList>
    </citation>
    <scope>NUCLEOTIDE SEQUENCE</scope>
    <source>
        <strain evidence="2">PR6</strain>
    </source>
</reference>
<proteinExistence type="predicted"/>
<protein>
    <submittedName>
        <fullName evidence="2">Uncharacterized protein</fullName>
    </submittedName>
</protein>
<feature type="transmembrane region" description="Helical" evidence="1">
    <location>
        <begin position="6"/>
        <end position="29"/>
    </location>
</feature>
<evidence type="ECO:0000256" key="1">
    <source>
        <dbReference type="SAM" id="Phobius"/>
    </source>
</evidence>
<accession>A0A9Y1FN41</accession>
<sequence length="159" mass="17592">MPSEYVMYLSIIMIGSLAIAGISATMVSLNNSLENRAIETSLEQILQKVANSILDLKQMGDKKIQQGATDFKIQLSLSLPNDVQEEEYVITYLLPESATEYLLYAYLVENEDVSATVTLYLENTDVTFSGEIVSSLKNPTVTYLFDGVNKRIIFSSSGV</sequence>
<dbReference type="AlphaFoldDB" id="A0A9Y1FN41"/>
<organism evidence="2">
    <name type="scientific">Candidatus Heimdallarchaeum endolithica</name>
    <dbReference type="NCBI Taxonomy" id="2876572"/>
    <lineage>
        <taxon>Archaea</taxon>
        <taxon>Promethearchaeati</taxon>
        <taxon>Candidatus Heimdallarchaeota</taxon>
        <taxon>Candidatus Heimdallarchaeia (ex Rinke et al. 2021) (nom. nud.)</taxon>
        <taxon>Candidatus Heimdallarchaeales</taxon>
        <taxon>Candidatus Heimdallarchaeaceae</taxon>
        <taxon>Candidatus Heimdallarchaeum</taxon>
    </lineage>
</organism>
<evidence type="ECO:0000313" key="2">
    <source>
        <dbReference type="EMBL" id="UJG43347.1"/>
    </source>
</evidence>
<dbReference type="EMBL" id="CP084167">
    <property type="protein sequence ID" value="UJG43347.1"/>
    <property type="molecule type" value="Genomic_DNA"/>
</dbReference>
<name>A0A9Y1FN41_9ARCH</name>
<keyword evidence="1" id="KW-0812">Transmembrane</keyword>